<comment type="caution">
    <text evidence="2">The sequence shown here is derived from an EMBL/GenBank/DDBJ whole genome shotgun (WGS) entry which is preliminary data.</text>
</comment>
<organism evidence="2 3">
    <name type="scientific">Rotaria socialis</name>
    <dbReference type="NCBI Taxonomy" id="392032"/>
    <lineage>
        <taxon>Eukaryota</taxon>
        <taxon>Metazoa</taxon>
        <taxon>Spiralia</taxon>
        <taxon>Gnathifera</taxon>
        <taxon>Rotifera</taxon>
        <taxon>Eurotatoria</taxon>
        <taxon>Bdelloidea</taxon>
        <taxon>Philodinida</taxon>
        <taxon>Philodinidae</taxon>
        <taxon>Rotaria</taxon>
    </lineage>
</organism>
<evidence type="ECO:0000313" key="1">
    <source>
        <dbReference type="EMBL" id="CAF3687030.1"/>
    </source>
</evidence>
<dbReference type="Proteomes" id="UP000663865">
    <property type="component" value="Unassembled WGS sequence"/>
</dbReference>
<evidence type="ECO:0000313" key="3">
    <source>
        <dbReference type="Proteomes" id="UP000663838"/>
    </source>
</evidence>
<feature type="non-terminal residue" evidence="2">
    <location>
        <position position="47"/>
    </location>
</feature>
<dbReference type="Proteomes" id="UP000663838">
    <property type="component" value="Unassembled WGS sequence"/>
</dbReference>
<dbReference type="EMBL" id="CAJOBS010019607">
    <property type="protein sequence ID" value="CAF4966700.1"/>
    <property type="molecule type" value="Genomic_DNA"/>
</dbReference>
<reference evidence="2" key="1">
    <citation type="submission" date="2021-02" db="EMBL/GenBank/DDBJ databases">
        <authorList>
            <person name="Nowell W R."/>
        </authorList>
    </citation>
    <scope>NUCLEOTIDE SEQUENCE</scope>
</reference>
<sequence>MLQPAENHYSTAQIQKQRIFFDRLLLSPVDELPYIEADLYKIKIIAG</sequence>
<evidence type="ECO:0000313" key="2">
    <source>
        <dbReference type="EMBL" id="CAF4966700.1"/>
    </source>
</evidence>
<accession>A0A821YTR6</accession>
<proteinExistence type="predicted"/>
<protein>
    <submittedName>
        <fullName evidence="2">Uncharacterized protein</fullName>
    </submittedName>
</protein>
<dbReference type="AlphaFoldDB" id="A0A821YTR6"/>
<dbReference type="EMBL" id="CAJNYV010004675">
    <property type="protein sequence ID" value="CAF3687030.1"/>
    <property type="molecule type" value="Genomic_DNA"/>
</dbReference>
<name>A0A821YTR6_9BILA</name>
<gene>
    <name evidence="1" type="ORF">KIK155_LOCUS25728</name>
    <name evidence="2" type="ORF">TOA249_LOCUS34422</name>
</gene>